<dbReference type="Proteomes" id="UP000030748">
    <property type="component" value="Unassembled WGS sequence"/>
</dbReference>
<gene>
    <name evidence="5" type="ORF">MIMGU_mgv1a002130mg</name>
</gene>
<dbReference type="GO" id="GO:0042594">
    <property type="term" value="P:response to starvation"/>
    <property type="evidence" value="ECO:0000318"/>
    <property type="project" value="GO_Central"/>
</dbReference>
<evidence type="ECO:0000313" key="6">
    <source>
        <dbReference type="Proteomes" id="UP000030748"/>
    </source>
</evidence>
<dbReference type="eggNOG" id="KOG2109">
    <property type="taxonomic scope" value="Eukaryota"/>
</dbReference>
<dbReference type="Pfam" id="PF12490">
    <property type="entry name" value="BCAS3"/>
    <property type="match status" value="2"/>
</dbReference>
<name>A0A022RDK0_ERYGU</name>
<dbReference type="SUPFAM" id="SSF50978">
    <property type="entry name" value="WD40 repeat-like"/>
    <property type="match status" value="1"/>
</dbReference>
<dbReference type="GO" id="GO:0000407">
    <property type="term" value="C:phagophore assembly site"/>
    <property type="evidence" value="ECO:0007669"/>
    <property type="project" value="UniProtKB-SubCell"/>
</dbReference>
<dbReference type="SMART" id="SM00320">
    <property type="entry name" value="WD40"/>
    <property type="match status" value="2"/>
</dbReference>
<feature type="domain" description="BCAS3" evidence="3">
    <location>
        <begin position="581"/>
        <end position="618"/>
    </location>
</feature>
<dbReference type="InterPro" id="IPR015943">
    <property type="entry name" value="WD40/YVTN_repeat-like_dom_sf"/>
</dbReference>
<proteinExistence type="predicted"/>
<dbReference type="Gene3D" id="2.130.10.10">
    <property type="entry name" value="YVTN repeat-like/Quinoprotein amine dehydrogenase"/>
    <property type="match status" value="1"/>
</dbReference>
<dbReference type="InterPro" id="IPR048382">
    <property type="entry name" value="BCAS3_WD40"/>
</dbReference>
<sequence length="710" mass="77383">MRKGTGRNGKLLPNSFRIISSCIKTVSTNASTVVRSAGASVAASVSSCVDDRKELVLWAAFDKLELSKTGFRRVLLLGYLKGFQVFDVEDASGLSELVSRRDGPVTFLQMLPSPANSDGAEKYKSSHPILVVVGGDEDERITLPQNTGQGPARNGSAESSSWKSFDPPTAVRFYSVKTNEYVKVIDFRSPVFMVRCSPRVVAIGLEEQVYCFDILTLEQKFAVVTYPVPRFGEQGAVVVNRGYGPMAVGPRWLAYSPSRPFQSNTGKVSPKSLVSSVSPSTSPGNGTLMARFAVESSKHLAAGILTLGDTGYKKPSNYCPENGGLVSVKDLVSSEVISQFKAHTSPIAALCFDPSGTLLVTASVHGNNINIFRIMPSHACNGSQCSDWSTSYVHLYKIYRGITAAVIQDICFSHDSQWIAIVSSKGTCHIFVLSPFGGDDAFQALHTHVQGTSLFLASAPPWWSTSSFTINEQHSSPPPPCTLSVVSRIKCSDSGLLNSVSNAAASMVGKIWVPSGAVAAIFHNANSKSSPDFHRSATSLQNILVYTPSGFVVQHEVQSSVGIEVSDNKTESWSAPPINPQNEELRVKVEPIQWWDVCRRLDNLEREECISGIDAQSKTSLEENASAVDSPERSHLYLSNAEVQINSYRLPIWQMSKVHFHVMEPPKAECCFGGEFEVEMTSSHEVEIRHKDLLPIFDHYPRAKSGWIDG</sequence>
<dbReference type="InterPro" id="IPR001680">
    <property type="entry name" value="WD40_rpt"/>
</dbReference>
<dbReference type="GO" id="GO:0006914">
    <property type="term" value="P:autophagy"/>
    <property type="evidence" value="ECO:0007669"/>
    <property type="project" value="InterPro"/>
</dbReference>
<comment type="subcellular location">
    <subcellularLocation>
        <location evidence="1">Preautophagosomal structure</location>
    </subcellularLocation>
</comment>
<protein>
    <submittedName>
        <fullName evidence="5">Uncharacterized protein</fullName>
    </submittedName>
</protein>
<dbReference type="Pfam" id="PF21034">
    <property type="entry name" value="BCAS3_WD40"/>
    <property type="match status" value="1"/>
</dbReference>
<feature type="domain" description="BCAS3 WD40" evidence="4">
    <location>
        <begin position="166"/>
        <end position="443"/>
    </location>
</feature>
<evidence type="ECO:0000313" key="5">
    <source>
        <dbReference type="EMBL" id="EYU38124.1"/>
    </source>
</evidence>
<evidence type="ECO:0000259" key="4">
    <source>
        <dbReference type="Pfam" id="PF21034"/>
    </source>
</evidence>
<feature type="domain" description="BCAS3" evidence="3">
    <location>
        <begin position="626"/>
        <end position="698"/>
    </location>
</feature>
<dbReference type="AlphaFoldDB" id="A0A022RDK0"/>
<reference evidence="5 6" key="1">
    <citation type="journal article" date="2013" name="Proc. Natl. Acad. Sci. U.S.A.">
        <title>Fine-scale variation in meiotic recombination in Mimulus inferred from population shotgun sequencing.</title>
        <authorList>
            <person name="Hellsten U."/>
            <person name="Wright K.M."/>
            <person name="Jenkins J."/>
            <person name="Shu S."/>
            <person name="Yuan Y."/>
            <person name="Wessler S.R."/>
            <person name="Schmutz J."/>
            <person name="Willis J.H."/>
            <person name="Rokhsar D.S."/>
        </authorList>
    </citation>
    <scope>NUCLEOTIDE SEQUENCE [LARGE SCALE GENOMIC DNA]</scope>
    <source>
        <strain evidence="6">cv. DUN x IM62</strain>
    </source>
</reference>
<keyword evidence="6" id="KW-1185">Reference proteome</keyword>
<dbReference type="InterPro" id="IPR022175">
    <property type="entry name" value="BCAS3_dom"/>
</dbReference>
<dbReference type="EMBL" id="KI630506">
    <property type="protein sequence ID" value="EYU38124.1"/>
    <property type="molecule type" value="Genomic_DNA"/>
</dbReference>
<dbReference type="InterPro" id="IPR045142">
    <property type="entry name" value="BCAS3-like"/>
</dbReference>
<evidence type="ECO:0000256" key="1">
    <source>
        <dbReference type="ARBA" id="ARBA00004329"/>
    </source>
</evidence>
<dbReference type="PANTHER" id="PTHR13268:SF0">
    <property type="entry name" value="BCAS3 MICROTUBULE ASSOCIATED CELL MIGRATION FACTOR"/>
    <property type="match status" value="1"/>
</dbReference>
<organism evidence="5 6">
    <name type="scientific">Erythranthe guttata</name>
    <name type="common">Yellow monkey flower</name>
    <name type="synonym">Mimulus guttatus</name>
    <dbReference type="NCBI Taxonomy" id="4155"/>
    <lineage>
        <taxon>Eukaryota</taxon>
        <taxon>Viridiplantae</taxon>
        <taxon>Streptophyta</taxon>
        <taxon>Embryophyta</taxon>
        <taxon>Tracheophyta</taxon>
        <taxon>Spermatophyta</taxon>
        <taxon>Magnoliopsida</taxon>
        <taxon>eudicotyledons</taxon>
        <taxon>Gunneridae</taxon>
        <taxon>Pentapetalae</taxon>
        <taxon>asterids</taxon>
        <taxon>lamiids</taxon>
        <taxon>Lamiales</taxon>
        <taxon>Phrymaceae</taxon>
        <taxon>Erythranthe</taxon>
    </lineage>
</organism>
<accession>A0A022RDK0</accession>
<feature type="region of interest" description="Disordered" evidence="2">
    <location>
        <begin position="142"/>
        <end position="161"/>
    </location>
</feature>
<dbReference type="InterPro" id="IPR036322">
    <property type="entry name" value="WD40_repeat_dom_sf"/>
</dbReference>
<dbReference type="GO" id="GO:0005737">
    <property type="term" value="C:cytoplasm"/>
    <property type="evidence" value="ECO:0000318"/>
    <property type="project" value="GO_Central"/>
</dbReference>
<evidence type="ECO:0000256" key="2">
    <source>
        <dbReference type="SAM" id="MobiDB-lite"/>
    </source>
</evidence>
<dbReference type="PANTHER" id="PTHR13268">
    <property type="entry name" value="BREAST CARCINOMA AMPLIFIED SEQUENCE 3"/>
    <property type="match status" value="1"/>
</dbReference>
<evidence type="ECO:0000259" key="3">
    <source>
        <dbReference type="Pfam" id="PF12490"/>
    </source>
</evidence>